<keyword evidence="1" id="KW-1133">Transmembrane helix</keyword>
<keyword evidence="1" id="KW-0472">Membrane</keyword>
<evidence type="ECO:0000256" key="1">
    <source>
        <dbReference type="SAM" id="Phobius"/>
    </source>
</evidence>
<evidence type="ECO:0000313" key="2">
    <source>
        <dbReference type="EMBL" id="JAH68156.1"/>
    </source>
</evidence>
<proteinExistence type="predicted"/>
<accession>A0A0E9UQW5</accession>
<protein>
    <submittedName>
        <fullName evidence="2">Uncharacterized protein</fullName>
    </submittedName>
</protein>
<reference evidence="2" key="2">
    <citation type="journal article" date="2015" name="Fish Shellfish Immunol.">
        <title>Early steps in the European eel (Anguilla anguilla)-Vibrio vulnificus interaction in the gills: Role of the RtxA13 toxin.</title>
        <authorList>
            <person name="Callol A."/>
            <person name="Pajuelo D."/>
            <person name="Ebbesson L."/>
            <person name="Teles M."/>
            <person name="MacKenzie S."/>
            <person name="Amaro C."/>
        </authorList>
    </citation>
    <scope>NUCLEOTIDE SEQUENCE</scope>
</reference>
<feature type="transmembrane region" description="Helical" evidence="1">
    <location>
        <begin position="6"/>
        <end position="29"/>
    </location>
</feature>
<reference evidence="2" key="1">
    <citation type="submission" date="2014-11" db="EMBL/GenBank/DDBJ databases">
        <authorList>
            <person name="Amaro Gonzalez C."/>
        </authorList>
    </citation>
    <scope>NUCLEOTIDE SEQUENCE</scope>
</reference>
<sequence length="32" mass="4017">MDNNRTSLFSVLFIFNEITRLKFFFFYYVSKK</sequence>
<keyword evidence="1" id="KW-0812">Transmembrane</keyword>
<name>A0A0E9UQW5_ANGAN</name>
<dbReference type="AlphaFoldDB" id="A0A0E9UQW5"/>
<dbReference type="EMBL" id="GBXM01040421">
    <property type="protein sequence ID" value="JAH68156.1"/>
    <property type="molecule type" value="Transcribed_RNA"/>
</dbReference>
<organism evidence="2">
    <name type="scientific">Anguilla anguilla</name>
    <name type="common">European freshwater eel</name>
    <name type="synonym">Muraena anguilla</name>
    <dbReference type="NCBI Taxonomy" id="7936"/>
    <lineage>
        <taxon>Eukaryota</taxon>
        <taxon>Metazoa</taxon>
        <taxon>Chordata</taxon>
        <taxon>Craniata</taxon>
        <taxon>Vertebrata</taxon>
        <taxon>Euteleostomi</taxon>
        <taxon>Actinopterygii</taxon>
        <taxon>Neopterygii</taxon>
        <taxon>Teleostei</taxon>
        <taxon>Anguilliformes</taxon>
        <taxon>Anguillidae</taxon>
        <taxon>Anguilla</taxon>
    </lineage>
</organism>